<sequence length="172" mass="18945">MRLPLLLAATLALAGPAAAQVIEFKPDATLACMEKEKRPGAAILCVGEAARACIQKVKGASVSDSAVCLQSEAEYWKGRMDVAFRAMLAEAEKADAAFAKTPEAQQQKAKMTDDMAKEQAEWDRWSETRCWIEAGLRRGTPYRVTAAASCTMKQMAERALFYENALRYMQTK</sequence>
<dbReference type="Proteomes" id="UP000466730">
    <property type="component" value="Unassembled WGS sequence"/>
</dbReference>
<evidence type="ECO:0000259" key="2">
    <source>
        <dbReference type="Pfam" id="PF07007"/>
    </source>
</evidence>
<feature type="domain" description="Lysozyme inhibitor LprI-like N-terminal" evidence="2">
    <location>
        <begin position="64"/>
        <end position="159"/>
    </location>
</feature>
<dbReference type="AlphaFoldDB" id="A0A844BF42"/>
<evidence type="ECO:0000313" key="3">
    <source>
        <dbReference type="EMBL" id="MRH19965.1"/>
    </source>
</evidence>
<proteinExistence type="predicted"/>
<gene>
    <name evidence="3" type="ORF">GH815_03070</name>
</gene>
<evidence type="ECO:0000313" key="4">
    <source>
        <dbReference type="Proteomes" id="UP000466730"/>
    </source>
</evidence>
<reference evidence="3 4" key="1">
    <citation type="submission" date="2019-11" db="EMBL/GenBank/DDBJ databases">
        <title>Draft Whole-Genome sequence of the marine photosynthetic bacterium Rhodovulum strictum DSM 11289.</title>
        <authorList>
            <person name="Kyndt J.A."/>
            <person name="Meyer T.E."/>
        </authorList>
    </citation>
    <scope>NUCLEOTIDE SEQUENCE [LARGE SCALE GENOMIC DNA]</scope>
    <source>
        <strain evidence="3 4">DSM 11289</strain>
    </source>
</reference>
<keyword evidence="1" id="KW-0732">Signal</keyword>
<dbReference type="EMBL" id="WJPO01000003">
    <property type="protein sequence ID" value="MRH19965.1"/>
    <property type="molecule type" value="Genomic_DNA"/>
</dbReference>
<comment type="caution">
    <text evidence="3">The sequence shown here is derived from an EMBL/GenBank/DDBJ whole genome shotgun (WGS) entry which is preliminary data.</text>
</comment>
<feature type="signal peptide" evidence="1">
    <location>
        <begin position="1"/>
        <end position="19"/>
    </location>
</feature>
<organism evidence="3 4">
    <name type="scientific">Rhodovulum strictum</name>
    <dbReference type="NCBI Taxonomy" id="58314"/>
    <lineage>
        <taxon>Bacteria</taxon>
        <taxon>Pseudomonadati</taxon>
        <taxon>Pseudomonadota</taxon>
        <taxon>Alphaproteobacteria</taxon>
        <taxon>Rhodobacterales</taxon>
        <taxon>Paracoccaceae</taxon>
        <taxon>Rhodovulum</taxon>
    </lineage>
</organism>
<protein>
    <submittedName>
        <fullName evidence="3">DUF1311 domain-containing protein</fullName>
    </submittedName>
</protein>
<keyword evidence="4" id="KW-1185">Reference proteome</keyword>
<name>A0A844BF42_9RHOB</name>
<evidence type="ECO:0000256" key="1">
    <source>
        <dbReference type="SAM" id="SignalP"/>
    </source>
</evidence>
<dbReference type="InterPro" id="IPR009739">
    <property type="entry name" value="LprI-like_N"/>
</dbReference>
<dbReference type="Pfam" id="PF07007">
    <property type="entry name" value="LprI"/>
    <property type="match status" value="1"/>
</dbReference>
<feature type="chain" id="PRO_5032298224" evidence="1">
    <location>
        <begin position="20"/>
        <end position="172"/>
    </location>
</feature>
<dbReference type="OrthoDB" id="7340239at2"/>
<dbReference type="RefSeq" id="WP_153747287.1">
    <property type="nucleotide sequence ID" value="NZ_BAAADI010000006.1"/>
</dbReference>
<dbReference type="Gene3D" id="1.20.1270.180">
    <property type="match status" value="1"/>
</dbReference>
<accession>A0A844BF42</accession>